<dbReference type="SUPFAM" id="SSF53474">
    <property type="entry name" value="alpha/beta-Hydrolases"/>
    <property type="match status" value="1"/>
</dbReference>
<protein>
    <submittedName>
        <fullName evidence="2">Alpha/beta hydrolase</fullName>
    </submittedName>
</protein>
<dbReference type="PANTHER" id="PTHR43798:SF6">
    <property type="entry name" value="HYDROLASE, PUTATIVE (AFU_ORTHOLOGUE AFUA_4G13070)-RELATED"/>
    <property type="match status" value="1"/>
</dbReference>
<sequence>MPFCKVDNANIYYEDYGSGTPIVMIHGFTPDHRLMKGCMEPVFQEFDGYRRLYIDLPGMGRTKDYEQIRNTDGMLKAVIQFINAMLPNQPFLIAGESYGGYLTRGVIAKMPDRILGAAFICPMVIPNHIDRTLPKQAHLHVDPEFVATLTKEEAEEFGSMHVVMDEYNWKRFNEEIIAGMKLADGEFLEKLSRNYGFSFDIDQAEFPEPSLFLVGRQDHITGYHDVYELLEKYPRATFSTLDLAGHNLQIEQPDLFNAHIEDWLQRVKLHQSVQKVEK</sequence>
<proteinExistence type="predicted"/>
<dbReference type="GO" id="GO:0004185">
    <property type="term" value="F:serine-type carboxypeptidase activity"/>
    <property type="evidence" value="ECO:0007669"/>
    <property type="project" value="InterPro"/>
</dbReference>
<comment type="caution">
    <text evidence="2">The sequence shown here is derived from an EMBL/GenBank/DDBJ whole genome shotgun (WGS) entry which is preliminary data.</text>
</comment>
<dbReference type="RefSeq" id="WP_121682391.1">
    <property type="nucleotide sequence ID" value="NZ_RCVZ01000019.1"/>
</dbReference>
<feature type="domain" description="AB hydrolase-1" evidence="1">
    <location>
        <begin position="21"/>
        <end position="253"/>
    </location>
</feature>
<organism evidence="2 3">
    <name type="scientific">Falsibacillus albus</name>
    <dbReference type="NCBI Taxonomy" id="2478915"/>
    <lineage>
        <taxon>Bacteria</taxon>
        <taxon>Bacillati</taxon>
        <taxon>Bacillota</taxon>
        <taxon>Bacilli</taxon>
        <taxon>Bacillales</taxon>
        <taxon>Bacillaceae</taxon>
        <taxon>Falsibacillus</taxon>
    </lineage>
</organism>
<dbReference type="Gene3D" id="3.40.50.1820">
    <property type="entry name" value="alpha/beta hydrolase"/>
    <property type="match status" value="1"/>
</dbReference>
<keyword evidence="2" id="KW-0378">Hydrolase</keyword>
<accession>A0A3L7JNQ3</accession>
<dbReference type="InterPro" id="IPR050266">
    <property type="entry name" value="AB_hydrolase_sf"/>
</dbReference>
<reference evidence="2 3" key="1">
    <citation type="submission" date="2018-10" db="EMBL/GenBank/DDBJ databases">
        <title>Falsibacillus sp. genome draft.</title>
        <authorList>
            <person name="Shi S."/>
        </authorList>
    </citation>
    <scope>NUCLEOTIDE SEQUENCE [LARGE SCALE GENOMIC DNA]</scope>
    <source>
        <strain evidence="2 3">GY 10110</strain>
    </source>
</reference>
<dbReference type="AlphaFoldDB" id="A0A3L7JNQ3"/>
<evidence type="ECO:0000313" key="3">
    <source>
        <dbReference type="Proteomes" id="UP000276770"/>
    </source>
</evidence>
<dbReference type="OrthoDB" id="6191536at2"/>
<dbReference type="InterPro" id="IPR029058">
    <property type="entry name" value="AB_hydrolase_fold"/>
</dbReference>
<dbReference type="Pfam" id="PF00561">
    <property type="entry name" value="Abhydrolase_1"/>
    <property type="match status" value="1"/>
</dbReference>
<dbReference type="InterPro" id="IPR000073">
    <property type="entry name" value="AB_hydrolase_1"/>
</dbReference>
<dbReference type="Proteomes" id="UP000276770">
    <property type="component" value="Unassembled WGS sequence"/>
</dbReference>
<dbReference type="PANTHER" id="PTHR43798">
    <property type="entry name" value="MONOACYLGLYCEROL LIPASE"/>
    <property type="match status" value="1"/>
</dbReference>
<gene>
    <name evidence="2" type="ORF">D9X91_19840</name>
</gene>
<dbReference type="EMBL" id="RCVZ01000019">
    <property type="protein sequence ID" value="RLQ92326.1"/>
    <property type="molecule type" value="Genomic_DNA"/>
</dbReference>
<evidence type="ECO:0000259" key="1">
    <source>
        <dbReference type="Pfam" id="PF00561"/>
    </source>
</evidence>
<keyword evidence="3" id="KW-1185">Reference proteome</keyword>
<dbReference type="InterPro" id="IPR018202">
    <property type="entry name" value="Ser_caboxypep_ser_AS"/>
</dbReference>
<dbReference type="PROSITE" id="PS00131">
    <property type="entry name" value="CARBOXYPEPT_SER_SER"/>
    <property type="match status" value="1"/>
</dbReference>
<name>A0A3L7JNQ3_9BACI</name>
<evidence type="ECO:0000313" key="2">
    <source>
        <dbReference type="EMBL" id="RLQ92326.1"/>
    </source>
</evidence>